<dbReference type="EMBL" id="CAJVRM010000440">
    <property type="protein sequence ID" value="CAG8981047.1"/>
    <property type="molecule type" value="Genomic_DNA"/>
</dbReference>
<dbReference type="PANTHER" id="PTHR10683:SF34">
    <property type="entry name" value="TRANSALDOLASE"/>
    <property type="match status" value="1"/>
</dbReference>
<dbReference type="GO" id="GO:0005975">
    <property type="term" value="P:carbohydrate metabolic process"/>
    <property type="evidence" value="ECO:0007669"/>
    <property type="project" value="InterPro"/>
</dbReference>
<dbReference type="EC" id="2.2.1.2" evidence="2"/>
<keyword evidence="1" id="KW-0704">Schiff base</keyword>
<name>A0A9N9QB23_9HELO</name>
<comment type="function">
    <text evidence="2">Catalyzes the rate-limiting step of the non-oxidative phase in the pentose phosphate pathway. Catalyzes the reversible conversion of sedheptulose-7-phosphate and D-glyceraldehyde 3-phosphate into erythrose-4-phosphate and beta-D-fructose 6-phosphate.</text>
</comment>
<keyword evidence="4" id="KW-1185">Reference proteome</keyword>
<dbReference type="OrthoDB" id="1711136at2759"/>
<gene>
    <name evidence="3" type="ORF">HYALB_00008201</name>
</gene>
<organism evidence="3 4">
    <name type="scientific">Hymenoscyphus albidus</name>
    <dbReference type="NCBI Taxonomy" id="595503"/>
    <lineage>
        <taxon>Eukaryota</taxon>
        <taxon>Fungi</taxon>
        <taxon>Dikarya</taxon>
        <taxon>Ascomycota</taxon>
        <taxon>Pezizomycotina</taxon>
        <taxon>Leotiomycetes</taxon>
        <taxon>Helotiales</taxon>
        <taxon>Helotiaceae</taxon>
        <taxon>Hymenoscyphus</taxon>
    </lineage>
</organism>
<dbReference type="GO" id="GO:0009052">
    <property type="term" value="P:pentose-phosphate shunt, non-oxidative branch"/>
    <property type="evidence" value="ECO:0007669"/>
    <property type="project" value="TreeGrafter"/>
</dbReference>
<reference evidence="3" key="1">
    <citation type="submission" date="2021-07" db="EMBL/GenBank/DDBJ databases">
        <authorList>
            <person name="Durling M."/>
        </authorList>
    </citation>
    <scope>NUCLEOTIDE SEQUENCE</scope>
</reference>
<comment type="pathway">
    <text evidence="2">Carbohydrate degradation; pentose phosphate pathway; D-glyceraldehyde 3-phosphate and beta-D-fructose 6-phosphate from D-ribose 5-phosphate and D-xylulose 5-phosphate (non-oxidative stage): step 2/3.</text>
</comment>
<accession>A0A9N9QB23</accession>
<proteinExistence type="predicted"/>
<dbReference type="SUPFAM" id="SSF51569">
    <property type="entry name" value="Aldolase"/>
    <property type="match status" value="1"/>
</dbReference>
<evidence type="ECO:0000313" key="4">
    <source>
        <dbReference type="Proteomes" id="UP000701801"/>
    </source>
</evidence>
<dbReference type="Proteomes" id="UP000701801">
    <property type="component" value="Unassembled WGS sequence"/>
</dbReference>
<comment type="catalytic activity">
    <reaction evidence="2">
        <text>D-sedoheptulose 7-phosphate + D-glyceraldehyde 3-phosphate = D-erythrose 4-phosphate + beta-D-fructose 6-phosphate</text>
        <dbReference type="Rhea" id="RHEA:17053"/>
        <dbReference type="ChEBI" id="CHEBI:16897"/>
        <dbReference type="ChEBI" id="CHEBI:57483"/>
        <dbReference type="ChEBI" id="CHEBI:57634"/>
        <dbReference type="ChEBI" id="CHEBI:59776"/>
        <dbReference type="EC" id="2.2.1.2"/>
    </reaction>
</comment>
<keyword evidence="2" id="KW-0808">Transferase</keyword>
<dbReference type="PANTHER" id="PTHR10683">
    <property type="entry name" value="TRANSALDOLASE"/>
    <property type="match status" value="1"/>
</dbReference>
<protein>
    <recommendedName>
        <fullName evidence="2">Transaldolase</fullName>
        <ecNumber evidence="2">2.2.1.2</ecNumber>
    </recommendedName>
</protein>
<evidence type="ECO:0000313" key="3">
    <source>
        <dbReference type="EMBL" id="CAG8981047.1"/>
    </source>
</evidence>
<dbReference type="GO" id="GO:0004801">
    <property type="term" value="F:transaldolase activity"/>
    <property type="evidence" value="ECO:0007669"/>
    <property type="project" value="UniProtKB-EC"/>
</dbReference>
<evidence type="ECO:0000256" key="2">
    <source>
        <dbReference type="RuleBase" id="RU000501"/>
    </source>
</evidence>
<dbReference type="Pfam" id="PF00923">
    <property type="entry name" value="TAL_FSA"/>
    <property type="match status" value="1"/>
</dbReference>
<dbReference type="PROSITE" id="PS00958">
    <property type="entry name" value="TRANSALDOLASE_2"/>
    <property type="match status" value="1"/>
</dbReference>
<dbReference type="InterPro" id="IPR018225">
    <property type="entry name" value="Transaldolase_AS"/>
</dbReference>
<sequence length="247" mass="27883">MCFVALEIVPYISGSIHVMANPTYSYSTSNIIDNGKRIASFCQRLNPSFDLSRLCIKVPATFEGLQACRQLKDMGIRTLATTLFTMEQAILAGEVGCVSISPFVHELRVHFDELYQDKDPNFLLCVQAQRYYEENSYETRVKACSVVSIEEVMLLAGVNALTIAPSLLEELKQVEWTERSVNGHSLFLGRETEIGNMDSKTCIHNEKEFRDQFGKSQGGKGEKKTEEAIQLFCEFQTKCEELLKPLL</sequence>
<evidence type="ECO:0000256" key="1">
    <source>
        <dbReference type="ARBA" id="ARBA00023270"/>
    </source>
</evidence>
<dbReference type="InterPro" id="IPR001585">
    <property type="entry name" value="TAL/FSA"/>
</dbReference>
<dbReference type="AlphaFoldDB" id="A0A9N9QB23"/>
<keyword evidence="2" id="KW-0570">Pentose shunt</keyword>
<dbReference type="InterPro" id="IPR013785">
    <property type="entry name" value="Aldolase_TIM"/>
</dbReference>
<dbReference type="Gene3D" id="3.20.20.70">
    <property type="entry name" value="Aldolase class I"/>
    <property type="match status" value="1"/>
</dbReference>
<comment type="caution">
    <text evidence="3">The sequence shown here is derived from an EMBL/GenBank/DDBJ whole genome shotgun (WGS) entry which is preliminary data.</text>
</comment>